<name>A0A5J4QX10_9ZZZZ</name>
<accession>A0A5J4QX10</accession>
<dbReference type="PANTHER" id="PTHR43685">
    <property type="entry name" value="GLYCOSYLTRANSFERASE"/>
    <property type="match status" value="1"/>
</dbReference>
<evidence type="ECO:0000313" key="2">
    <source>
        <dbReference type="EMBL" id="KAA6325748.1"/>
    </source>
</evidence>
<keyword evidence="2" id="KW-0808">Transferase</keyword>
<reference evidence="2" key="1">
    <citation type="submission" date="2019-03" db="EMBL/GenBank/DDBJ databases">
        <title>Single cell metagenomics reveals metabolic interactions within the superorganism composed of flagellate Streblomastix strix and complex community of Bacteroidetes bacteria on its surface.</title>
        <authorList>
            <person name="Treitli S.C."/>
            <person name="Kolisko M."/>
            <person name="Husnik F."/>
            <person name="Keeling P."/>
            <person name="Hampl V."/>
        </authorList>
    </citation>
    <scope>NUCLEOTIDE SEQUENCE</scope>
    <source>
        <strain evidence="2">STM</strain>
    </source>
</reference>
<dbReference type="EC" id="2.4.-.-" evidence="2"/>
<keyword evidence="2" id="KW-0328">Glycosyltransferase</keyword>
<dbReference type="InterPro" id="IPR029044">
    <property type="entry name" value="Nucleotide-diphossugar_trans"/>
</dbReference>
<dbReference type="SUPFAM" id="SSF53448">
    <property type="entry name" value="Nucleotide-diphospho-sugar transferases"/>
    <property type="match status" value="1"/>
</dbReference>
<comment type="caution">
    <text evidence="2">The sequence shown here is derived from an EMBL/GenBank/DDBJ whole genome shotgun (WGS) entry which is preliminary data.</text>
</comment>
<gene>
    <name evidence="2" type="ORF">EZS27_025078</name>
</gene>
<dbReference type="GO" id="GO:0016757">
    <property type="term" value="F:glycosyltransferase activity"/>
    <property type="evidence" value="ECO:0007669"/>
    <property type="project" value="UniProtKB-KW"/>
</dbReference>
<dbReference type="AlphaFoldDB" id="A0A5J4QX10"/>
<protein>
    <submittedName>
        <fullName evidence="2">Putative glycosyltransferase EpsE</fullName>
        <ecNumber evidence="2">2.4.-.-</ecNumber>
    </submittedName>
</protein>
<proteinExistence type="predicted"/>
<dbReference type="InterPro" id="IPR001173">
    <property type="entry name" value="Glyco_trans_2-like"/>
</dbReference>
<dbReference type="EMBL" id="SNRY01002301">
    <property type="protein sequence ID" value="KAA6325748.1"/>
    <property type="molecule type" value="Genomic_DNA"/>
</dbReference>
<dbReference type="PANTHER" id="PTHR43685:SF2">
    <property type="entry name" value="GLYCOSYLTRANSFERASE 2-LIKE DOMAIN-CONTAINING PROTEIN"/>
    <property type="match status" value="1"/>
</dbReference>
<dbReference type="CDD" id="cd00761">
    <property type="entry name" value="Glyco_tranf_GTA_type"/>
    <property type="match status" value="1"/>
</dbReference>
<sequence>MDVLVSILIPVYNREKIVSNAISCAVNQTYKSIEIIICDNCSTDNTWKILCEWAAKDSRIKIFQNEKNLGPVLNWEKCIEKANGKYAKILWSDDLIANTFIEHTLALFDDKTAFVLTGICIFDSDTNLVLSESLYQNQIAYTMKGYLNDCLINNRKGFPVSPGCALFRTIDLKISFVIDIPNNQNIDHKYYGAGNDLLFFLITAIQYEQIKTVNHIESFFRSHTNSISIANNNILPIYYEWARFYFINKYQPDLLPKYKTRLFLLRIRNNSYVNIYKLIKGRMDKQLLFYMIFHKLKRML</sequence>
<feature type="domain" description="Glycosyltransferase 2-like" evidence="1">
    <location>
        <begin position="6"/>
        <end position="168"/>
    </location>
</feature>
<evidence type="ECO:0000259" key="1">
    <source>
        <dbReference type="Pfam" id="PF00535"/>
    </source>
</evidence>
<dbReference type="Pfam" id="PF00535">
    <property type="entry name" value="Glycos_transf_2"/>
    <property type="match status" value="1"/>
</dbReference>
<dbReference type="Gene3D" id="3.90.550.10">
    <property type="entry name" value="Spore Coat Polysaccharide Biosynthesis Protein SpsA, Chain A"/>
    <property type="match status" value="1"/>
</dbReference>
<dbReference type="InterPro" id="IPR050834">
    <property type="entry name" value="Glycosyltransf_2"/>
</dbReference>
<organism evidence="2">
    <name type="scientific">termite gut metagenome</name>
    <dbReference type="NCBI Taxonomy" id="433724"/>
    <lineage>
        <taxon>unclassified sequences</taxon>
        <taxon>metagenomes</taxon>
        <taxon>organismal metagenomes</taxon>
    </lineage>
</organism>